<dbReference type="InterPro" id="IPR036716">
    <property type="entry name" value="Pest_crys_N_sf"/>
</dbReference>
<name>F0Z6L8_DICPU</name>
<dbReference type="InParanoid" id="F0Z6L8"/>
<dbReference type="GO" id="GO:0090729">
    <property type="term" value="F:toxin activity"/>
    <property type="evidence" value="ECO:0007669"/>
    <property type="project" value="InterPro"/>
</dbReference>
<evidence type="ECO:0000313" key="3">
    <source>
        <dbReference type="Proteomes" id="UP000001064"/>
    </source>
</evidence>
<dbReference type="PANTHER" id="PTHR37514:SF1">
    <property type="entry name" value="N-TERMINAL DELTA ENDOTOXIN DOMAIN-CONTAINING PROTEIN-RELATED"/>
    <property type="match status" value="1"/>
</dbReference>
<dbReference type="OrthoDB" id="21813at2759"/>
<evidence type="ECO:0000259" key="1">
    <source>
        <dbReference type="Pfam" id="PF03945"/>
    </source>
</evidence>
<dbReference type="RefSeq" id="XP_003283006.1">
    <property type="nucleotide sequence ID" value="XM_003282958.1"/>
</dbReference>
<dbReference type="Pfam" id="PF03945">
    <property type="entry name" value="Endotoxin_N"/>
    <property type="match status" value="1"/>
</dbReference>
<dbReference type="AlphaFoldDB" id="F0Z6L8"/>
<dbReference type="SUPFAM" id="SSF56849">
    <property type="entry name" value="delta-Endotoxin (insectocide), N-terminal domain"/>
    <property type="match status" value="1"/>
</dbReference>
<feature type="domain" description="Pesticidal crystal protein" evidence="1">
    <location>
        <begin position="91"/>
        <end position="147"/>
    </location>
</feature>
<gene>
    <name evidence="2" type="ORF">DICPUDRAFT_25123</name>
</gene>
<dbReference type="KEGG" id="dpp:DICPUDRAFT_25123"/>
<protein>
    <recommendedName>
        <fullName evidence="1">Pesticidal crystal protein domain-containing protein</fullName>
    </recommendedName>
</protein>
<dbReference type="InterPro" id="IPR005639">
    <property type="entry name" value="Pest_crys_dom_I"/>
</dbReference>
<dbReference type="GeneID" id="10503477"/>
<organism evidence="2 3">
    <name type="scientific">Dictyostelium purpureum</name>
    <name type="common">Slime mold</name>
    <dbReference type="NCBI Taxonomy" id="5786"/>
    <lineage>
        <taxon>Eukaryota</taxon>
        <taxon>Amoebozoa</taxon>
        <taxon>Evosea</taxon>
        <taxon>Eumycetozoa</taxon>
        <taxon>Dictyostelia</taxon>
        <taxon>Dictyosteliales</taxon>
        <taxon>Dictyosteliaceae</taxon>
        <taxon>Dictyostelium</taxon>
    </lineage>
</organism>
<sequence>MEAVEKLIEKKLSEERRRQCIIRFQQLQKTGDDYFVLAEEYFKRNGNKNVNDSIISNEIKSMSNETLSSSLQFQLILYRDKITDGLLYFGEESELINTIGLYILTAAQYLCIQRDCVFYGKQWGFSDFDVNDARSRLHSYSIDFIKKVIKGGWMLSRHSYGEEASPYLGYFFPPYFDAAKVFRSADFTYYPVRAFSYRRTPPNITYEVDDSKGSHLIGPNTLNGWTILTPSLTGGFNGISATGFILQNTLIVKFPSAKSRTFKVKFHHRIVHEANWTVKAGNVVENFVFKEGTETEKRNPYFVYNEDYNNPPYGVNVTKAITVSSQEVSFTSNRSNGAGNKTGYSAGSILYLIEIIFD</sequence>
<keyword evidence="3" id="KW-1185">Reference proteome</keyword>
<proteinExistence type="predicted"/>
<accession>F0Z6L8</accession>
<reference evidence="3" key="1">
    <citation type="journal article" date="2011" name="Genome Biol.">
        <title>Comparative genomics of the social amoebae Dictyostelium discoideum and Dictyostelium purpureum.</title>
        <authorList>
            <consortium name="US DOE Joint Genome Institute (JGI-PGF)"/>
            <person name="Sucgang R."/>
            <person name="Kuo A."/>
            <person name="Tian X."/>
            <person name="Salerno W."/>
            <person name="Parikh A."/>
            <person name="Feasley C.L."/>
            <person name="Dalin E."/>
            <person name="Tu H."/>
            <person name="Huang E."/>
            <person name="Barry K."/>
            <person name="Lindquist E."/>
            <person name="Shapiro H."/>
            <person name="Bruce D."/>
            <person name="Schmutz J."/>
            <person name="Salamov A."/>
            <person name="Fey P."/>
            <person name="Gaudet P."/>
            <person name="Anjard C."/>
            <person name="Babu M.M."/>
            <person name="Basu S."/>
            <person name="Bushmanova Y."/>
            <person name="van der Wel H."/>
            <person name="Katoh-Kurasawa M."/>
            <person name="Dinh C."/>
            <person name="Coutinho P.M."/>
            <person name="Saito T."/>
            <person name="Elias M."/>
            <person name="Schaap P."/>
            <person name="Kay R.R."/>
            <person name="Henrissat B."/>
            <person name="Eichinger L."/>
            <person name="Rivero F."/>
            <person name="Putnam N.H."/>
            <person name="West C.M."/>
            <person name="Loomis W.F."/>
            <person name="Chisholm R.L."/>
            <person name="Shaulsky G."/>
            <person name="Strassmann J.E."/>
            <person name="Queller D.C."/>
            <person name="Kuspa A."/>
            <person name="Grigoriev I.V."/>
        </authorList>
    </citation>
    <scope>NUCLEOTIDE SEQUENCE [LARGE SCALE GENOMIC DNA]</scope>
    <source>
        <strain evidence="3">QSDP1</strain>
    </source>
</reference>
<dbReference type="Proteomes" id="UP000001064">
    <property type="component" value="Unassembled WGS sequence"/>
</dbReference>
<dbReference type="GO" id="GO:0001907">
    <property type="term" value="P:symbiont-mediated killing of host cell"/>
    <property type="evidence" value="ECO:0007669"/>
    <property type="project" value="InterPro"/>
</dbReference>
<dbReference type="EMBL" id="GL870942">
    <property type="protein sequence ID" value="EGC40459.1"/>
    <property type="molecule type" value="Genomic_DNA"/>
</dbReference>
<dbReference type="eggNOG" id="ENOG502RG28">
    <property type="taxonomic scope" value="Eukaryota"/>
</dbReference>
<dbReference type="PANTHER" id="PTHR37514">
    <property type="entry name" value="N-TERMINAL DELTA ENDOTOXIN DOMAIN-CONTAINING PROTEIN-RELATED"/>
    <property type="match status" value="1"/>
</dbReference>
<dbReference type="VEuPathDB" id="AmoebaDB:DICPUDRAFT_25123"/>
<evidence type="ECO:0000313" key="2">
    <source>
        <dbReference type="EMBL" id="EGC40459.1"/>
    </source>
</evidence>
<dbReference type="Gene3D" id="1.20.190.10">
    <property type="entry name" value="Pesticidal crystal protein, N-terminal domain"/>
    <property type="match status" value="1"/>
</dbReference>